<dbReference type="Gene3D" id="6.20.50.20">
    <property type="match status" value="1"/>
</dbReference>
<evidence type="ECO:0000313" key="6">
    <source>
        <dbReference type="Proteomes" id="UP000193144"/>
    </source>
</evidence>
<dbReference type="OrthoDB" id="128536at2759"/>
<keyword evidence="1" id="KW-0819">tRNA processing</keyword>
<dbReference type="Pfam" id="PF04032">
    <property type="entry name" value="Rpr2"/>
    <property type="match status" value="1"/>
</dbReference>
<keyword evidence="6" id="KW-1185">Reference proteome</keyword>
<dbReference type="STRING" id="1231657.A0A1Y1ZPZ5"/>
<dbReference type="EMBL" id="MCFA01000052">
    <property type="protein sequence ID" value="ORY12322.1"/>
    <property type="molecule type" value="Genomic_DNA"/>
</dbReference>
<dbReference type="InterPro" id="IPR007175">
    <property type="entry name" value="Rpr2/Snm1/Rpp21"/>
</dbReference>
<evidence type="ECO:0000256" key="3">
    <source>
        <dbReference type="ARBA" id="ARBA00022833"/>
    </source>
</evidence>
<comment type="similarity">
    <text evidence="4">Belongs to the eukaryotic/archaeal RNase P protein component 4 family.</text>
</comment>
<name>A0A1Y1ZPZ5_9PLEO</name>
<sequence>MAKSRSVPNKHLHARATFLYQAATYLTLQSRALNPELEGNHLSSDDRADHEGARVVRHSGQAMQLGSHLRAVSTKGQVRLSAEMKRSLCKACNTVLVPGKTSTHIMENKSRGGRKPWADILVIQCNFCGSQKRLPTGSNKQQGKSGRSTNKSAKAFTMCLGTAETVQCGASQAGTEDVPMYGHEEAH</sequence>
<organism evidence="5 6">
    <name type="scientific">Clohesyomyces aquaticus</name>
    <dbReference type="NCBI Taxonomy" id="1231657"/>
    <lineage>
        <taxon>Eukaryota</taxon>
        <taxon>Fungi</taxon>
        <taxon>Dikarya</taxon>
        <taxon>Ascomycota</taxon>
        <taxon>Pezizomycotina</taxon>
        <taxon>Dothideomycetes</taxon>
        <taxon>Pleosporomycetidae</taxon>
        <taxon>Pleosporales</taxon>
        <taxon>Lindgomycetaceae</taxon>
        <taxon>Clohesyomyces</taxon>
    </lineage>
</organism>
<gene>
    <name evidence="5" type="ORF">BCR34DRAFT_482781</name>
</gene>
<protein>
    <submittedName>
        <fullName evidence="5">RNAse P Rpr2/Rpp21/SNM1 subunit domain-domain-containing protein</fullName>
    </submittedName>
</protein>
<keyword evidence="2" id="KW-0479">Metal-binding</keyword>
<dbReference type="GO" id="GO:0005655">
    <property type="term" value="C:nucleolar ribonuclease P complex"/>
    <property type="evidence" value="ECO:0007669"/>
    <property type="project" value="TreeGrafter"/>
</dbReference>
<evidence type="ECO:0000256" key="1">
    <source>
        <dbReference type="ARBA" id="ARBA00022694"/>
    </source>
</evidence>
<dbReference type="AlphaFoldDB" id="A0A1Y1ZPZ5"/>
<accession>A0A1Y1ZPZ5</accession>
<dbReference type="Proteomes" id="UP000193144">
    <property type="component" value="Unassembled WGS sequence"/>
</dbReference>
<dbReference type="GO" id="GO:0008033">
    <property type="term" value="P:tRNA processing"/>
    <property type="evidence" value="ECO:0007669"/>
    <property type="project" value="UniProtKB-KW"/>
</dbReference>
<comment type="caution">
    <text evidence="5">The sequence shown here is derived from an EMBL/GenBank/DDBJ whole genome shotgun (WGS) entry which is preliminary data.</text>
</comment>
<dbReference type="PANTHER" id="PTHR14742:SF0">
    <property type="entry name" value="RIBONUCLEASE P PROTEIN SUBUNIT P21"/>
    <property type="match status" value="1"/>
</dbReference>
<evidence type="ECO:0000256" key="4">
    <source>
        <dbReference type="ARBA" id="ARBA00038402"/>
    </source>
</evidence>
<keyword evidence="3" id="KW-0862">Zinc</keyword>
<proteinExistence type="inferred from homology"/>
<evidence type="ECO:0000313" key="5">
    <source>
        <dbReference type="EMBL" id="ORY12322.1"/>
    </source>
</evidence>
<reference evidence="5 6" key="1">
    <citation type="submission" date="2016-07" db="EMBL/GenBank/DDBJ databases">
        <title>Pervasive Adenine N6-methylation of Active Genes in Fungi.</title>
        <authorList>
            <consortium name="DOE Joint Genome Institute"/>
            <person name="Mondo S.J."/>
            <person name="Dannebaum R.O."/>
            <person name="Kuo R.C."/>
            <person name="Labutti K."/>
            <person name="Haridas S."/>
            <person name="Kuo A."/>
            <person name="Salamov A."/>
            <person name="Ahrendt S.R."/>
            <person name="Lipzen A."/>
            <person name="Sullivan W."/>
            <person name="Andreopoulos W.B."/>
            <person name="Clum A."/>
            <person name="Lindquist E."/>
            <person name="Daum C."/>
            <person name="Ramamoorthy G.K."/>
            <person name="Gryganskyi A."/>
            <person name="Culley D."/>
            <person name="Magnuson J.K."/>
            <person name="James T.Y."/>
            <person name="O'Malley M.A."/>
            <person name="Stajich J.E."/>
            <person name="Spatafora J.W."/>
            <person name="Visel A."/>
            <person name="Grigoriev I.V."/>
        </authorList>
    </citation>
    <scope>NUCLEOTIDE SEQUENCE [LARGE SCALE GENOMIC DNA]</scope>
    <source>
        <strain evidence="5 6">CBS 115471</strain>
    </source>
</reference>
<dbReference type="PANTHER" id="PTHR14742">
    <property type="entry name" value="RIBONUCLEASE P SUBUNIT P21"/>
    <property type="match status" value="1"/>
</dbReference>
<dbReference type="GO" id="GO:0046872">
    <property type="term" value="F:metal ion binding"/>
    <property type="evidence" value="ECO:0007669"/>
    <property type="project" value="UniProtKB-KW"/>
</dbReference>
<evidence type="ECO:0000256" key="2">
    <source>
        <dbReference type="ARBA" id="ARBA00022723"/>
    </source>
</evidence>